<dbReference type="InterPro" id="IPR003124">
    <property type="entry name" value="WH2_dom"/>
</dbReference>
<evidence type="ECO:0000313" key="4">
    <source>
        <dbReference type="Proteomes" id="UP000075886"/>
    </source>
</evidence>
<feature type="compositionally biased region" description="Low complexity" evidence="1">
    <location>
        <begin position="762"/>
        <end position="772"/>
    </location>
</feature>
<reference evidence="4" key="1">
    <citation type="submission" date="2014-01" db="EMBL/GenBank/DDBJ databases">
        <title>The Genome Sequence of Anopheles farauti FAR1 (V2).</title>
        <authorList>
            <consortium name="The Broad Institute Genomics Platform"/>
            <person name="Neafsey D.E."/>
            <person name="Besansky N."/>
            <person name="Howell P."/>
            <person name="Walton C."/>
            <person name="Young S.K."/>
            <person name="Zeng Q."/>
            <person name="Gargeya S."/>
            <person name="Fitzgerald M."/>
            <person name="Haas B."/>
            <person name="Abouelleil A."/>
            <person name="Allen A.W."/>
            <person name="Alvarado L."/>
            <person name="Arachchi H.M."/>
            <person name="Berlin A.M."/>
            <person name="Chapman S.B."/>
            <person name="Gainer-Dewar J."/>
            <person name="Goldberg J."/>
            <person name="Griggs A."/>
            <person name="Gujja S."/>
            <person name="Hansen M."/>
            <person name="Howarth C."/>
            <person name="Imamovic A."/>
            <person name="Ireland A."/>
            <person name="Larimer J."/>
            <person name="McCowan C."/>
            <person name="Murphy C."/>
            <person name="Pearson M."/>
            <person name="Poon T.W."/>
            <person name="Priest M."/>
            <person name="Roberts A."/>
            <person name="Saif S."/>
            <person name="Shea T."/>
            <person name="Sisk P."/>
            <person name="Sykes S."/>
            <person name="Wortman J."/>
            <person name="Nusbaum C."/>
            <person name="Birren B."/>
        </authorList>
    </citation>
    <scope>NUCLEOTIDE SEQUENCE [LARGE SCALE GENOMIC DNA]</scope>
    <source>
        <strain evidence="4">FAR1</strain>
    </source>
</reference>
<sequence>MTPPTPPPPCAPATAPASVTGEPVAKATATIGNGLSSAAKVHPAGDHNDQLMAAIRGGINLKPAKTNDRSTPAFIKQSNVSLLFAAPSFCASRTCDDISPGKPFQIGLKQSMDSGRSALGLGFDKEQGVGAMLRHLIDYNRVEGVLDNDDPGSCGTYDKSCSIGEMKDALQAELRSTLKRKMKKHDLEEGDSRTNEEIERAIEHTRSEVQLKVNSASATPSTEAPKVDNPLKKIIDIVDKGRGEEATVASATKKHPSPVPTQKKVTSVPSTPTPSPFANGTATLRKVSATQYPIQNGGTTVLHVTPATTGPVVNGQKTNSSPAAPKKLISNGTIGSSASVTPQVSPVAATGATKANGAVSNGPVKVANGSIPKGATANSNGPVKIANDSLPKGVATSSNGPVKVANGSIPLGNAASSNSAVKIANGTLPKGTTASSNGPVKVANDNLPKGAAVSSDGPVKIANGTLPKGATASSNGTAFKTNSFQSKLPPSSAVSASVATPNTYSNTLPRANGVTKAVPKTSTSAAPEIPAGAVKISFGLFGDTVRSTPPPNTTASRSKFEPLTIDTSSTGGAGSSTNSSSPSTPKELLSPQVRSGTAAIRPSQIRNLTKAGSVVSHTDILETPKPIAKLPVALIEPAPVLTAAAAVLPPPKKTIPPATVAPLPPVVSSAKEYTPLYEKATTRDAPRSPLNRWSDSSSASGGTARKLLITHGRPNFKINRSNSRQGFDVDVSDTKVDAVKPVFRILTDLEKMEQQQQEEEQQQQQQQQTNQQAATRTQPSQQQYVSFAKDLSNAPNNHPDVAVVKKTVPASAPADPFLSTLKDIKIDIGEMKVVNAKGTASDGTK</sequence>
<dbReference type="PROSITE" id="PS51082">
    <property type="entry name" value="WH2"/>
    <property type="match status" value="1"/>
</dbReference>
<dbReference type="GO" id="GO:0003779">
    <property type="term" value="F:actin binding"/>
    <property type="evidence" value="ECO:0007669"/>
    <property type="project" value="InterPro"/>
</dbReference>
<feature type="region of interest" description="Disordered" evidence="1">
    <location>
        <begin position="545"/>
        <end position="603"/>
    </location>
</feature>
<proteinExistence type="predicted"/>
<feature type="compositionally biased region" description="Polar residues" evidence="1">
    <location>
        <begin position="773"/>
        <end position="782"/>
    </location>
</feature>
<keyword evidence="4" id="KW-1185">Reference proteome</keyword>
<feature type="compositionally biased region" description="Polar residues" evidence="1">
    <location>
        <begin position="691"/>
        <end position="701"/>
    </location>
</feature>
<dbReference type="STRING" id="69004.A0A182Q534"/>
<organism evidence="3 4">
    <name type="scientific">Anopheles farauti</name>
    <dbReference type="NCBI Taxonomy" id="69004"/>
    <lineage>
        <taxon>Eukaryota</taxon>
        <taxon>Metazoa</taxon>
        <taxon>Ecdysozoa</taxon>
        <taxon>Arthropoda</taxon>
        <taxon>Hexapoda</taxon>
        <taxon>Insecta</taxon>
        <taxon>Pterygota</taxon>
        <taxon>Neoptera</taxon>
        <taxon>Endopterygota</taxon>
        <taxon>Diptera</taxon>
        <taxon>Nematocera</taxon>
        <taxon>Culicoidea</taxon>
        <taxon>Culicidae</taxon>
        <taxon>Anophelinae</taxon>
        <taxon>Anopheles</taxon>
    </lineage>
</organism>
<evidence type="ECO:0000313" key="3">
    <source>
        <dbReference type="EnsemblMetazoa" id="AFAF003231-PA"/>
    </source>
</evidence>
<feature type="compositionally biased region" description="Low complexity" evidence="1">
    <location>
        <begin position="567"/>
        <end position="584"/>
    </location>
</feature>
<feature type="region of interest" description="Disordered" evidence="1">
    <location>
        <begin position="753"/>
        <end position="782"/>
    </location>
</feature>
<feature type="region of interest" description="Disordered" evidence="1">
    <location>
        <begin position="245"/>
        <end position="275"/>
    </location>
</feature>
<dbReference type="EnsemblMetazoa" id="AFAF003231-RA">
    <property type="protein sequence ID" value="AFAF003231-PA"/>
    <property type="gene ID" value="AFAF003231"/>
</dbReference>
<feature type="domain" description="WH2" evidence="2">
    <location>
        <begin position="47"/>
        <end position="64"/>
    </location>
</feature>
<reference evidence="3" key="2">
    <citation type="submission" date="2020-05" db="UniProtKB">
        <authorList>
            <consortium name="EnsemblMetazoa"/>
        </authorList>
    </citation>
    <scope>IDENTIFICATION</scope>
    <source>
        <strain evidence="3">FAR1</strain>
    </source>
</reference>
<dbReference type="Proteomes" id="UP000075886">
    <property type="component" value="Unassembled WGS sequence"/>
</dbReference>
<dbReference type="AlphaFoldDB" id="A0A182Q534"/>
<dbReference type="VEuPathDB" id="VectorBase:AFAF003231"/>
<protein>
    <recommendedName>
        <fullName evidence="2">WH2 domain-containing protein</fullName>
    </recommendedName>
</protein>
<feature type="region of interest" description="Disordered" evidence="1">
    <location>
        <begin position="679"/>
        <end position="702"/>
    </location>
</feature>
<evidence type="ECO:0000259" key="2">
    <source>
        <dbReference type="PROSITE" id="PS51082"/>
    </source>
</evidence>
<evidence type="ECO:0000256" key="1">
    <source>
        <dbReference type="SAM" id="MobiDB-lite"/>
    </source>
</evidence>
<dbReference type="EMBL" id="AXCN02002037">
    <property type="status" value="NOT_ANNOTATED_CDS"/>
    <property type="molecule type" value="Genomic_DNA"/>
</dbReference>
<dbReference type="Pfam" id="PF02205">
    <property type="entry name" value="WH2"/>
    <property type="match status" value="1"/>
</dbReference>
<name>A0A182Q534_9DIPT</name>
<accession>A0A182Q534</accession>